<keyword evidence="5" id="KW-0808">Transferase</keyword>
<evidence type="ECO:0000256" key="5">
    <source>
        <dbReference type="ARBA" id="ARBA00022679"/>
    </source>
</evidence>
<dbReference type="Pfam" id="PF00512">
    <property type="entry name" value="HisKA"/>
    <property type="match status" value="1"/>
</dbReference>
<accession>A0ABU7R9G7</accession>
<dbReference type="PROSITE" id="PS50109">
    <property type="entry name" value="HIS_KIN"/>
    <property type="match status" value="1"/>
</dbReference>
<dbReference type="InterPro" id="IPR003661">
    <property type="entry name" value="HisK_dim/P_dom"/>
</dbReference>
<dbReference type="PRINTS" id="PR00344">
    <property type="entry name" value="BCTRLSENSOR"/>
</dbReference>
<evidence type="ECO:0000256" key="4">
    <source>
        <dbReference type="ARBA" id="ARBA00022553"/>
    </source>
</evidence>
<dbReference type="Proteomes" id="UP001332931">
    <property type="component" value="Unassembled WGS sequence"/>
</dbReference>
<evidence type="ECO:0000256" key="9">
    <source>
        <dbReference type="SAM" id="Phobius"/>
    </source>
</evidence>
<comment type="subcellular location">
    <subcellularLocation>
        <location evidence="2">Cell membrane</location>
    </subcellularLocation>
</comment>
<keyword evidence="6 11" id="KW-0418">Kinase</keyword>
<evidence type="ECO:0000313" key="12">
    <source>
        <dbReference type="Proteomes" id="UP001332931"/>
    </source>
</evidence>
<keyword evidence="4" id="KW-0597">Phosphoprotein</keyword>
<dbReference type="Gene3D" id="3.30.565.10">
    <property type="entry name" value="Histidine kinase-like ATPase, C-terminal domain"/>
    <property type="match status" value="1"/>
</dbReference>
<comment type="caution">
    <text evidence="11">The sequence shown here is derived from an EMBL/GenBank/DDBJ whole genome shotgun (WGS) entry which is preliminary data.</text>
</comment>
<reference evidence="11 12" key="1">
    <citation type="submission" date="2024-01" db="EMBL/GenBank/DDBJ databases">
        <title>Description of Olsenella sp. nov., isolated from pig feces.</title>
        <authorList>
            <person name="Chang Y.-H."/>
        </authorList>
    </citation>
    <scope>NUCLEOTIDE SEQUENCE [LARGE SCALE GENOMIC DNA]</scope>
    <source>
        <strain evidence="11 12">YH-ols2223</strain>
    </source>
</reference>
<dbReference type="InterPro" id="IPR004358">
    <property type="entry name" value="Sig_transdc_His_kin-like_C"/>
</dbReference>
<dbReference type="EC" id="2.7.13.3" evidence="3"/>
<protein>
    <recommendedName>
        <fullName evidence="8">Sensor-like histidine kinase SenX3</fullName>
        <ecNumber evidence="3">2.7.13.3</ecNumber>
    </recommendedName>
</protein>
<keyword evidence="7" id="KW-0902">Two-component regulatory system</keyword>
<sequence>MLKRLRRKLVAVILVMVGSVLVLAFSTSFFSLYHTQQGVISEALELGLSGNVRSISEYPAGSSEARAPKVLAITVDVDQSGVVLESNYSSVVIDKDVFRKILETASRSESSEGYDATAHVAWRKALLSDGALRVAMVDTYGSYYSLRAQLLQDVAIVIMGLAALAAISWWLSGWILQPVEDAWEQQHRFIADASHELKTPLSVIIANTEILLREEGLPAGSRRWIESTADESSHMKGLVEELLELARADEDQLGAGGISRKDDVDLSEVVESASLEFDAVAFERGSVIEDSIEGDVHVTGDEVWLSRLVRILLDNACKYAYAGTTVTVSLRRQGRSCVLSVTNVGDVIAPEDLKHIFDRFYRTDQARSRDPRAGGFGLGLAIAKSVAISSGGDIHATSSEEAGTTLSVTLPLRQPSQLRGQA</sequence>
<keyword evidence="9" id="KW-1133">Transmembrane helix</keyword>
<evidence type="ECO:0000256" key="6">
    <source>
        <dbReference type="ARBA" id="ARBA00022777"/>
    </source>
</evidence>
<gene>
    <name evidence="11" type="ORF">VXJ25_04485</name>
</gene>
<dbReference type="InterPro" id="IPR036097">
    <property type="entry name" value="HisK_dim/P_sf"/>
</dbReference>
<comment type="catalytic activity">
    <reaction evidence="1">
        <text>ATP + protein L-histidine = ADP + protein N-phospho-L-histidine.</text>
        <dbReference type="EC" id="2.7.13.3"/>
    </reaction>
</comment>
<dbReference type="GO" id="GO:0016301">
    <property type="term" value="F:kinase activity"/>
    <property type="evidence" value="ECO:0007669"/>
    <property type="project" value="UniProtKB-KW"/>
</dbReference>
<feature type="transmembrane region" description="Helical" evidence="9">
    <location>
        <begin position="154"/>
        <end position="176"/>
    </location>
</feature>
<keyword evidence="9" id="KW-0812">Transmembrane</keyword>
<keyword evidence="12" id="KW-1185">Reference proteome</keyword>
<evidence type="ECO:0000259" key="10">
    <source>
        <dbReference type="PROSITE" id="PS50109"/>
    </source>
</evidence>
<dbReference type="CDD" id="cd00075">
    <property type="entry name" value="HATPase"/>
    <property type="match status" value="1"/>
</dbReference>
<evidence type="ECO:0000256" key="2">
    <source>
        <dbReference type="ARBA" id="ARBA00004236"/>
    </source>
</evidence>
<dbReference type="InterPro" id="IPR003594">
    <property type="entry name" value="HATPase_dom"/>
</dbReference>
<evidence type="ECO:0000256" key="1">
    <source>
        <dbReference type="ARBA" id="ARBA00000085"/>
    </source>
</evidence>
<dbReference type="InterPro" id="IPR005467">
    <property type="entry name" value="His_kinase_dom"/>
</dbReference>
<evidence type="ECO:0000256" key="8">
    <source>
        <dbReference type="ARBA" id="ARBA00039401"/>
    </source>
</evidence>
<name>A0ABU7R9G7_9ACTN</name>
<dbReference type="SUPFAM" id="SSF47384">
    <property type="entry name" value="Homodimeric domain of signal transducing histidine kinase"/>
    <property type="match status" value="1"/>
</dbReference>
<dbReference type="InterPro" id="IPR050351">
    <property type="entry name" value="BphY/WalK/GraS-like"/>
</dbReference>
<dbReference type="SUPFAM" id="SSF55874">
    <property type="entry name" value="ATPase domain of HSP90 chaperone/DNA topoisomerase II/histidine kinase"/>
    <property type="match status" value="1"/>
</dbReference>
<evidence type="ECO:0000313" key="11">
    <source>
        <dbReference type="EMBL" id="MEE6147251.1"/>
    </source>
</evidence>
<dbReference type="InterPro" id="IPR036890">
    <property type="entry name" value="HATPase_C_sf"/>
</dbReference>
<dbReference type="PANTHER" id="PTHR45453:SF1">
    <property type="entry name" value="PHOSPHATE REGULON SENSOR PROTEIN PHOR"/>
    <property type="match status" value="1"/>
</dbReference>
<evidence type="ECO:0000256" key="3">
    <source>
        <dbReference type="ARBA" id="ARBA00012438"/>
    </source>
</evidence>
<evidence type="ECO:0000256" key="7">
    <source>
        <dbReference type="ARBA" id="ARBA00023012"/>
    </source>
</evidence>
<dbReference type="Pfam" id="PF02518">
    <property type="entry name" value="HATPase_c"/>
    <property type="match status" value="1"/>
</dbReference>
<feature type="domain" description="Histidine kinase" evidence="10">
    <location>
        <begin position="192"/>
        <end position="414"/>
    </location>
</feature>
<dbReference type="Gene3D" id="1.10.287.130">
    <property type="match status" value="1"/>
</dbReference>
<dbReference type="CDD" id="cd00082">
    <property type="entry name" value="HisKA"/>
    <property type="match status" value="1"/>
</dbReference>
<organism evidence="11 12">
    <name type="scientific">Olsenella absiana</name>
    <dbReference type="NCBI Taxonomy" id="3115222"/>
    <lineage>
        <taxon>Bacteria</taxon>
        <taxon>Bacillati</taxon>
        <taxon>Actinomycetota</taxon>
        <taxon>Coriobacteriia</taxon>
        <taxon>Coriobacteriales</taxon>
        <taxon>Atopobiaceae</taxon>
        <taxon>Olsenella</taxon>
    </lineage>
</organism>
<dbReference type="PANTHER" id="PTHR45453">
    <property type="entry name" value="PHOSPHATE REGULON SENSOR PROTEIN PHOR"/>
    <property type="match status" value="1"/>
</dbReference>
<dbReference type="SMART" id="SM00387">
    <property type="entry name" value="HATPase_c"/>
    <property type="match status" value="1"/>
</dbReference>
<dbReference type="SMART" id="SM00388">
    <property type="entry name" value="HisKA"/>
    <property type="match status" value="1"/>
</dbReference>
<dbReference type="EMBL" id="JAZGJQ010000003">
    <property type="protein sequence ID" value="MEE6147251.1"/>
    <property type="molecule type" value="Genomic_DNA"/>
</dbReference>
<proteinExistence type="predicted"/>
<keyword evidence="9" id="KW-0472">Membrane</keyword>
<dbReference type="RefSeq" id="WP_330958016.1">
    <property type="nucleotide sequence ID" value="NZ_JAZGJQ010000003.1"/>
</dbReference>